<accession>A0ABM9I0Z1</accession>
<proteinExistence type="predicted"/>
<dbReference type="EMBL" id="OX458333">
    <property type="protein sequence ID" value="CAI8817319.1"/>
    <property type="molecule type" value="Genomic_DNA"/>
</dbReference>
<gene>
    <name evidence="1" type="ORF">MSZNOR_1890</name>
</gene>
<evidence type="ECO:0000313" key="1">
    <source>
        <dbReference type="EMBL" id="CAI8817319.1"/>
    </source>
</evidence>
<organism evidence="1 2">
    <name type="scientific">Methylocaldum szegediense</name>
    <dbReference type="NCBI Taxonomy" id="73780"/>
    <lineage>
        <taxon>Bacteria</taxon>
        <taxon>Pseudomonadati</taxon>
        <taxon>Pseudomonadota</taxon>
        <taxon>Gammaproteobacteria</taxon>
        <taxon>Methylococcales</taxon>
        <taxon>Methylococcaceae</taxon>
        <taxon>Methylocaldum</taxon>
    </lineage>
</organism>
<dbReference type="Proteomes" id="UP001162030">
    <property type="component" value="Chromosome"/>
</dbReference>
<name>A0ABM9I0Z1_9GAMM</name>
<protein>
    <submittedName>
        <fullName evidence="1">Uncharacterized protein</fullName>
    </submittedName>
</protein>
<evidence type="ECO:0000313" key="2">
    <source>
        <dbReference type="Proteomes" id="UP001162030"/>
    </source>
</evidence>
<reference evidence="1 2" key="1">
    <citation type="submission" date="2023-03" db="EMBL/GenBank/DDBJ databases">
        <authorList>
            <person name="Pearce D."/>
        </authorList>
    </citation>
    <scope>NUCLEOTIDE SEQUENCE [LARGE SCALE GENOMIC DNA]</scope>
    <source>
        <strain evidence="1">Msz</strain>
    </source>
</reference>
<dbReference type="RefSeq" id="WP_026608670.1">
    <property type="nucleotide sequence ID" value="NZ_OX458333.1"/>
</dbReference>
<keyword evidence="2" id="KW-1185">Reference proteome</keyword>
<sequence>MGTNPTLIVDTTLVNTSPGGYPSNPFAPPAGWEGDAEAYVQLMRERFQRAPWLRQWLGMVAFYHRNGRPYRVVGPWREAMVGIIAAVCRRLERSRVEEDASIDE</sequence>